<dbReference type="FunFam" id="3.30.1330.40:FF:000001">
    <property type="entry name" value="L-PSP family endoribonuclease"/>
    <property type="match status" value="1"/>
</dbReference>
<dbReference type="Proteomes" id="UP000514752">
    <property type="component" value="Chromosome"/>
</dbReference>
<reference evidence="2 3" key="1">
    <citation type="submission" date="2020-07" db="EMBL/GenBank/DDBJ databases">
        <title>Genomic diversity of species in the Neisseriaceae family.</title>
        <authorList>
            <person name="Vincent A.T."/>
            <person name="Bernet E."/>
            <person name="Veyrier F.J."/>
        </authorList>
    </citation>
    <scope>NUCLEOTIDE SEQUENCE [LARGE SCALE GENOMIC DNA]</scope>
    <source>
        <strain evidence="2 3">DSM 22244</strain>
    </source>
</reference>
<proteinExistence type="inferred from homology"/>
<evidence type="ECO:0000313" key="2">
    <source>
        <dbReference type="EMBL" id="QMT39478.1"/>
    </source>
</evidence>
<dbReference type="AlphaFoldDB" id="A0A7D7NAH3"/>
<organism evidence="2 3">
    <name type="scientific">Neisseria shayeganii</name>
    <dbReference type="NCBI Taxonomy" id="607712"/>
    <lineage>
        <taxon>Bacteria</taxon>
        <taxon>Pseudomonadati</taxon>
        <taxon>Pseudomonadota</taxon>
        <taxon>Betaproteobacteria</taxon>
        <taxon>Neisseriales</taxon>
        <taxon>Neisseriaceae</taxon>
        <taxon>Neisseria</taxon>
    </lineage>
</organism>
<accession>A0A7D7NAH3</accession>
<sequence>MAKTIIHTDKAPAAIGAYSQAVRAGDTVYLSGQIPLNPETMEVVEGGFAEQTHQVFKNLKAVIEAAGGSFDDVVKLNAYLTDLSNFATFNQIMGEYCSQPFPARAAVQVSALPKGVLVEVEGVVVLNA</sequence>
<dbReference type="PANTHER" id="PTHR11803:SF39">
    <property type="entry name" value="2-IMINOBUTANOATE_2-IMINOPROPANOATE DEAMINASE"/>
    <property type="match status" value="1"/>
</dbReference>
<dbReference type="GO" id="GO:0005829">
    <property type="term" value="C:cytosol"/>
    <property type="evidence" value="ECO:0007669"/>
    <property type="project" value="TreeGrafter"/>
</dbReference>
<evidence type="ECO:0000313" key="3">
    <source>
        <dbReference type="Proteomes" id="UP000514752"/>
    </source>
</evidence>
<dbReference type="PANTHER" id="PTHR11803">
    <property type="entry name" value="2-IMINOBUTANOATE/2-IMINOPROPANOATE DEAMINASE RIDA"/>
    <property type="match status" value="1"/>
</dbReference>
<name>A0A7D7NAH3_9NEIS</name>
<evidence type="ECO:0000256" key="1">
    <source>
        <dbReference type="ARBA" id="ARBA00010552"/>
    </source>
</evidence>
<protein>
    <submittedName>
        <fullName evidence="2">RidA family protein</fullName>
    </submittedName>
</protein>
<dbReference type="RefSeq" id="WP_182121311.1">
    <property type="nucleotide sequence ID" value="NZ_CP059567.1"/>
</dbReference>
<dbReference type="SUPFAM" id="SSF55298">
    <property type="entry name" value="YjgF-like"/>
    <property type="match status" value="1"/>
</dbReference>
<dbReference type="KEGG" id="nsg:H3L94_06220"/>
<dbReference type="GO" id="GO:0019239">
    <property type="term" value="F:deaminase activity"/>
    <property type="evidence" value="ECO:0007669"/>
    <property type="project" value="TreeGrafter"/>
</dbReference>
<dbReference type="InterPro" id="IPR006056">
    <property type="entry name" value="RidA"/>
</dbReference>
<dbReference type="CDD" id="cd00448">
    <property type="entry name" value="YjgF_YER057c_UK114_family"/>
    <property type="match status" value="1"/>
</dbReference>
<comment type="similarity">
    <text evidence="1">Belongs to the RutC family.</text>
</comment>
<dbReference type="InterPro" id="IPR006175">
    <property type="entry name" value="YjgF/YER057c/UK114"/>
</dbReference>
<dbReference type="EMBL" id="CP059567">
    <property type="protein sequence ID" value="QMT39478.1"/>
    <property type="molecule type" value="Genomic_DNA"/>
</dbReference>
<gene>
    <name evidence="2" type="ORF">H3L94_06220</name>
</gene>
<dbReference type="Gene3D" id="3.30.1330.40">
    <property type="entry name" value="RutC-like"/>
    <property type="match status" value="1"/>
</dbReference>
<dbReference type="NCBIfam" id="TIGR00004">
    <property type="entry name" value="Rid family detoxifying hydrolase"/>
    <property type="match status" value="1"/>
</dbReference>
<dbReference type="InterPro" id="IPR035959">
    <property type="entry name" value="RutC-like_sf"/>
</dbReference>
<dbReference type="Pfam" id="PF01042">
    <property type="entry name" value="Ribonuc_L-PSP"/>
    <property type="match status" value="1"/>
</dbReference>